<evidence type="ECO:0000256" key="10">
    <source>
        <dbReference type="ARBA" id="ARBA00022833"/>
    </source>
</evidence>
<dbReference type="GO" id="GO:0043171">
    <property type="term" value="P:peptide catabolic process"/>
    <property type="evidence" value="ECO:0007669"/>
    <property type="project" value="TreeGrafter"/>
</dbReference>
<evidence type="ECO:0000256" key="5">
    <source>
        <dbReference type="ARBA" id="ARBA00015611"/>
    </source>
</evidence>
<dbReference type="GO" id="GO:0042277">
    <property type="term" value="F:peptide binding"/>
    <property type="evidence" value="ECO:0007669"/>
    <property type="project" value="TreeGrafter"/>
</dbReference>
<dbReference type="GO" id="GO:0005615">
    <property type="term" value="C:extracellular space"/>
    <property type="evidence" value="ECO:0007669"/>
    <property type="project" value="TreeGrafter"/>
</dbReference>
<dbReference type="PANTHER" id="PTHR11533">
    <property type="entry name" value="PROTEASE M1 ZINC METALLOPROTEASE"/>
    <property type="match status" value="1"/>
</dbReference>
<dbReference type="InterPro" id="IPR042097">
    <property type="entry name" value="Aminopeptidase_N-like_N_sf"/>
</dbReference>
<reference evidence="15 16" key="1">
    <citation type="submission" date="2018-11" db="EMBL/GenBank/DDBJ databases">
        <authorList>
            <person name="Zhou Z."/>
            <person name="Wang G."/>
        </authorList>
    </citation>
    <scope>NUCLEOTIDE SEQUENCE [LARGE SCALE GENOMIC DNA]</scope>
    <source>
        <strain evidence="15 16">KCTC52004</strain>
    </source>
</reference>
<dbReference type="SUPFAM" id="SSF55486">
    <property type="entry name" value="Metalloproteases ('zincins'), catalytic domain"/>
    <property type="match status" value="1"/>
</dbReference>
<dbReference type="SUPFAM" id="SSF63737">
    <property type="entry name" value="Leukotriene A4 hydrolase N-terminal domain"/>
    <property type="match status" value="1"/>
</dbReference>
<evidence type="ECO:0000256" key="4">
    <source>
        <dbReference type="ARBA" id="ARBA00012564"/>
    </source>
</evidence>
<keyword evidence="16" id="KW-1185">Reference proteome</keyword>
<organism evidence="15 16">
    <name type="scientific">Larkinella rosea</name>
    <dbReference type="NCBI Taxonomy" id="2025312"/>
    <lineage>
        <taxon>Bacteria</taxon>
        <taxon>Pseudomonadati</taxon>
        <taxon>Bacteroidota</taxon>
        <taxon>Cytophagia</taxon>
        <taxon>Cytophagales</taxon>
        <taxon>Spirosomataceae</taxon>
        <taxon>Larkinella</taxon>
    </lineage>
</organism>
<dbReference type="AlphaFoldDB" id="A0A3P1BA51"/>
<dbReference type="GO" id="GO:0016020">
    <property type="term" value="C:membrane"/>
    <property type="evidence" value="ECO:0007669"/>
    <property type="project" value="TreeGrafter"/>
</dbReference>
<comment type="similarity">
    <text evidence="3">Belongs to the peptidase M1 family.</text>
</comment>
<keyword evidence="11" id="KW-0482">Metalloprotease</keyword>
<dbReference type="EMBL" id="RQJO01000017">
    <property type="protein sequence ID" value="RRA97692.1"/>
    <property type="molecule type" value="Genomic_DNA"/>
</dbReference>
<dbReference type="OrthoDB" id="100605at2"/>
<feature type="signal peptide" evidence="12">
    <location>
        <begin position="1"/>
        <end position="28"/>
    </location>
</feature>
<dbReference type="InterPro" id="IPR014782">
    <property type="entry name" value="Peptidase_M1_dom"/>
</dbReference>
<dbReference type="Gene3D" id="2.60.40.1730">
    <property type="entry name" value="tricorn interacting facor f3 domain"/>
    <property type="match status" value="1"/>
</dbReference>
<dbReference type="GO" id="GO:0070006">
    <property type="term" value="F:metalloaminopeptidase activity"/>
    <property type="evidence" value="ECO:0007669"/>
    <property type="project" value="TreeGrafter"/>
</dbReference>
<gene>
    <name evidence="15" type="ORF">EHT25_32115</name>
</gene>
<dbReference type="EC" id="3.4.11.2" evidence="4"/>
<protein>
    <recommendedName>
        <fullName evidence="5">Aminopeptidase N</fullName>
        <ecNumber evidence="4">3.4.11.2</ecNumber>
    </recommendedName>
</protein>
<keyword evidence="12" id="KW-0732">Signal</keyword>
<evidence type="ECO:0000256" key="2">
    <source>
        <dbReference type="ARBA" id="ARBA00001947"/>
    </source>
</evidence>
<keyword evidence="8" id="KW-0479">Metal-binding</keyword>
<dbReference type="Pfam" id="PF01433">
    <property type="entry name" value="Peptidase_M1"/>
    <property type="match status" value="1"/>
</dbReference>
<feature type="domain" description="Aminopeptidase N-like N-terminal" evidence="14">
    <location>
        <begin position="70"/>
        <end position="245"/>
    </location>
</feature>
<dbReference type="Pfam" id="PF17900">
    <property type="entry name" value="Peptidase_M1_N"/>
    <property type="match status" value="1"/>
</dbReference>
<accession>A0A3P1BA51</accession>
<dbReference type="InterPro" id="IPR001930">
    <property type="entry name" value="Peptidase_M1"/>
</dbReference>
<dbReference type="InterPro" id="IPR026444">
    <property type="entry name" value="Secre_tail"/>
</dbReference>
<dbReference type="RefSeq" id="WP_124879557.1">
    <property type="nucleotide sequence ID" value="NZ_RQJO01000017.1"/>
</dbReference>
<dbReference type="Gene3D" id="1.10.390.10">
    <property type="entry name" value="Neutral Protease Domain 2"/>
    <property type="match status" value="1"/>
</dbReference>
<keyword evidence="6" id="KW-0031">Aminopeptidase</keyword>
<evidence type="ECO:0000256" key="7">
    <source>
        <dbReference type="ARBA" id="ARBA00022670"/>
    </source>
</evidence>
<keyword evidence="7" id="KW-0645">Protease</keyword>
<comment type="cofactor">
    <cofactor evidence="2">
        <name>Zn(2+)</name>
        <dbReference type="ChEBI" id="CHEBI:29105"/>
    </cofactor>
</comment>
<proteinExistence type="inferred from homology"/>
<feature type="domain" description="Peptidase M1 membrane alanine aminopeptidase" evidence="13">
    <location>
        <begin position="334"/>
        <end position="479"/>
    </location>
</feature>
<dbReference type="Proteomes" id="UP000271925">
    <property type="component" value="Unassembled WGS sequence"/>
</dbReference>
<evidence type="ECO:0000259" key="13">
    <source>
        <dbReference type="Pfam" id="PF01433"/>
    </source>
</evidence>
<dbReference type="PRINTS" id="PR00756">
    <property type="entry name" value="ALADIPTASE"/>
</dbReference>
<dbReference type="GO" id="GO:0008270">
    <property type="term" value="F:zinc ion binding"/>
    <property type="evidence" value="ECO:0007669"/>
    <property type="project" value="InterPro"/>
</dbReference>
<sequence>MKAPFPESRLRKQVQLVILFLFCLTASAQSPDEGVAACQHTRLNYFGSLAKTGRSARIQYPGDATIDITYYKLDLNITYTPNYLRGAATVGLKSVGDNLTRFFLDLDTSLKVDSVKTGAQKLVFSQQNNQLSITPAQTLGKGQALTVTVFYQGVPGSKGIGSFVFETHGSQNQPVIWSLSEPYGSSEWFPCKDTPGDKADSSDVWITAPKQFVSVSNGRLEKMIENADDTRTYRWRNRYPIAQYLISVAMSNYALYEQTFRPTPTDSMPVTHYVYPEGLTDNFRKTLDQTTNMLDVFTKYFGPYPFLKEKYGHAQFGWGGGMEHQTISSMGAFNTDIMAHELAHQWFGDKITCKTWEHIWLNEGFASYAEALYREAVGGTASYRSYMSAYLLLARRARGTIFVQDLTNVSNVFDANRTYYKGATVLHMLRGVVGDQKFKEILQKYAASAFAYNSATTEDFVTIASQVYGQSLDYFFRQWIYGENYPSYQVKWSSGAIASQPNRFRVQLRLQQSTSTANPTFFTMPVPVKVLTSVGDTTIAVFNNSADQTFELTVRGQPTEVQIDPDNWILKQVEVTEVITALNDPVSITQLTVLPNPTRDQLTAQVDVAKPFTGRLALTNLAGQEVITLSDRPFTTGRHIISWPVQQLPVGRYQLTLTTGKNRVSKAVLIVK</sequence>
<dbReference type="GO" id="GO:0005737">
    <property type="term" value="C:cytoplasm"/>
    <property type="evidence" value="ECO:0007669"/>
    <property type="project" value="TreeGrafter"/>
</dbReference>
<evidence type="ECO:0000256" key="12">
    <source>
        <dbReference type="SAM" id="SignalP"/>
    </source>
</evidence>
<dbReference type="InterPro" id="IPR027268">
    <property type="entry name" value="Peptidase_M4/M1_CTD_sf"/>
</dbReference>
<dbReference type="GO" id="GO:0006508">
    <property type="term" value="P:proteolysis"/>
    <property type="evidence" value="ECO:0007669"/>
    <property type="project" value="UniProtKB-KW"/>
</dbReference>
<name>A0A3P1BA51_9BACT</name>
<feature type="chain" id="PRO_5018076170" description="Aminopeptidase N" evidence="12">
    <location>
        <begin position="29"/>
        <end position="672"/>
    </location>
</feature>
<evidence type="ECO:0000256" key="3">
    <source>
        <dbReference type="ARBA" id="ARBA00010136"/>
    </source>
</evidence>
<evidence type="ECO:0000256" key="9">
    <source>
        <dbReference type="ARBA" id="ARBA00022801"/>
    </source>
</evidence>
<dbReference type="NCBIfam" id="TIGR04183">
    <property type="entry name" value="Por_Secre_tail"/>
    <property type="match status" value="1"/>
</dbReference>
<dbReference type="CDD" id="cd09603">
    <property type="entry name" value="M1_APN_like"/>
    <property type="match status" value="1"/>
</dbReference>
<evidence type="ECO:0000313" key="16">
    <source>
        <dbReference type="Proteomes" id="UP000271925"/>
    </source>
</evidence>
<dbReference type="PANTHER" id="PTHR11533:SF174">
    <property type="entry name" value="PUROMYCIN-SENSITIVE AMINOPEPTIDASE-RELATED"/>
    <property type="match status" value="1"/>
</dbReference>
<evidence type="ECO:0000313" key="15">
    <source>
        <dbReference type="EMBL" id="RRA97692.1"/>
    </source>
</evidence>
<keyword evidence="10" id="KW-0862">Zinc</keyword>
<dbReference type="GO" id="GO:0016285">
    <property type="term" value="F:alanyl aminopeptidase activity"/>
    <property type="evidence" value="ECO:0007669"/>
    <property type="project" value="UniProtKB-EC"/>
</dbReference>
<dbReference type="InterPro" id="IPR050344">
    <property type="entry name" value="Peptidase_M1_aminopeptidases"/>
</dbReference>
<evidence type="ECO:0000256" key="11">
    <source>
        <dbReference type="ARBA" id="ARBA00023049"/>
    </source>
</evidence>
<keyword evidence="9" id="KW-0378">Hydrolase</keyword>
<dbReference type="InterPro" id="IPR045357">
    <property type="entry name" value="Aminopeptidase_N-like_N"/>
</dbReference>
<evidence type="ECO:0000256" key="1">
    <source>
        <dbReference type="ARBA" id="ARBA00000098"/>
    </source>
</evidence>
<evidence type="ECO:0000256" key="8">
    <source>
        <dbReference type="ARBA" id="ARBA00022723"/>
    </source>
</evidence>
<evidence type="ECO:0000259" key="14">
    <source>
        <dbReference type="Pfam" id="PF17900"/>
    </source>
</evidence>
<comment type="caution">
    <text evidence="15">The sequence shown here is derived from an EMBL/GenBank/DDBJ whole genome shotgun (WGS) entry which is preliminary data.</text>
</comment>
<comment type="catalytic activity">
    <reaction evidence="1">
        <text>Release of an N-terminal amino acid, Xaa-|-Yaa- from a peptide, amide or arylamide. Xaa is preferably Ala, but may be most amino acids including Pro (slow action). When a terminal hydrophobic residue is followed by a prolyl residue, the two may be released as an intact Xaa-Pro dipeptide.</text>
        <dbReference type="EC" id="3.4.11.2"/>
    </reaction>
</comment>
<evidence type="ECO:0000256" key="6">
    <source>
        <dbReference type="ARBA" id="ARBA00022438"/>
    </source>
</evidence>